<dbReference type="InterPro" id="IPR006379">
    <property type="entry name" value="HAD-SF_hydro_IIB"/>
</dbReference>
<dbReference type="InterPro" id="IPR023214">
    <property type="entry name" value="HAD_sf"/>
</dbReference>
<dbReference type="Gene3D" id="3.30.1240.10">
    <property type="match status" value="1"/>
</dbReference>
<dbReference type="Pfam" id="PF08282">
    <property type="entry name" value="Hydrolase_3"/>
    <property type="match status" value="1"/>
</dbReference>
<proteinExistence type="predicted"/>
<comment type="caution">
    <text evidence="1">The sequence shown here is derived from an EMBL/GenBank/DDBJ whole genome shotgun (WGS) entry which is preliminary data.</text>
</comment>
<dbReference type="GO" id="GO:0005829">
    <property type="term" value="C:cytosol"/>
    <property type="evidence" value="ECO:0007669"/>
    <property type="project" value="TreeGrafter"/>
</dbReference>
<dbReference type="EMBL" id="BFFP01000008">
    <property type="protein sequence ID" value="GBG94248.1"/>
    <property type="molecule type" value="Genomic_DNA"/>
</dbReference>
<dbReference type="Gene3D" id="3.40.50.1000">
    <property type="entry name" value="HAD superfamily/HAD-like"/>
    <property type="match status" value="1"/>
</dbReference>
<protein>
    <submittedName>
        <fullName evidence="1">Haloacid dehalogenase</fullName>
    </submittedName>
</protein>
<dbReference type="SFLD" id="SFLDG01140">
    <property type="entry name" value="C2.B:_Phosphomannomutase_and_P"/>
    <property type="match status" value="1"/>
</dbReference>
<reference evidence="1 2" key="1">
    <citation type="journal article" date="2019" name="Int. J. Syst. Evol. Microbiol.">
        <title>Lactobacillus salitolerans sp. nov., a novel lactic acid bacterium isolated from spent mushroom substrates.</title>
        <authorList>
            <person name="Tohno M."/>
            <person name="Tanizawa Y."/>
            <person name="Kojima Y."/>
            <person name="Sakamoto M."/>
            <person name="Nakamura Y."/>
            <person name="Ohkuma M."/>
            <person name="Kobayashi H."/>
        </authorList>
    </citation>
    <scope>NUCLEOTIDE SEQUENCE [LARGE SCALE GENOMIC DNA]</scope>
    <source>
        <strain evidence="1 2">YK43</strain>
    </source>
</reference>
<dbReference type="SUPFAM" id="SSF56784">
    <property type="entry name" value="HAD-like"/>
    <property type="match status" value="1"/>
</dbReference>
<dbReference type="InterPro" id="IPR000150">
    <property type="entry name" value="Cof"/>
</dbReference>
<dbReference type="PANTHER" id="PTHR10000:SF8">
    <property type="entry name" value="HAD SUPERFAMILY HYDROLASE-LIKE, TYPE 3"/>
    <property type="match status" value="1"/>
</dbReference>
<gene>
    <name evidence="1" type="primary">cof</name>
    <name evidence="1" type="ORF">LFYK43_07070</name>
</gene>
<dbReference type="InterPro" id="IPR036412">
    <property type="entry name" value="HAD-like_sf"/>
</dbReference>
<keyword evidence="2" id="KW-1185">Reference proteome</keyword>
<sequence>MITTIALDLDNTLLNSAKEISAANQRVLTRLHQEGKRIVLCTGRPLPAIEHLLEQLGLTGPNDYSITFNGGLVQNNQTGEILAQTTLDKAAVELLTRDAAVRHYPLDVLGPDRVYSLTEFGQSKYEKFMNGKLKFAHINFADLPENEAFGKVVSAAPAEVVAQTRAGIPAEISEHFNVVPSRRELLEFLPEGVNKAVGLSKLLTHFGESMENLMTFGDEENDLEMIMQAQVGVAMDNAIPLIKDAADVITLDNDSDGVAVYLQKYFQL</sequence>
<dbReference type="Proteomes" id="UP000286848">
    <property type="component" value="Unassembled WGS sequence"/>
</dbReference>
<organism evidence="1 2">
    <name type="scientific">Ligilactobacillus salitolerans</name>
    <dbReference type="NCBI Taxonomy" id="1808352"/>
    <lineage>
        <taxon>Bacteria</taxon>
        <taxon>Bacillati</taxon>
        <taxon>Bacillota</taxon>
        <taxon>Bacilli</taxon>
        <taxon>Lactobacillales</taxon>
        <taxon>Lactobacillaceae</taxon>
        <taxon>Ligilactobacillus</taxon>
    </lineage>
</organism>
<dbReference type="NCBIfam" id="TIGR01484">
    <property type="entry name" value="HAD-SF-IIB"/>
    <property type="match status" value="1"/>
</dbReference>
<dbReference type="GO" id="GO:0000287">
    <property type="term" value="F:magnesium ion binding"/>
    <property type="evidence" value="ECO:0007669"/>
    <property type="project" value="TreeGrafter"/>
</dbReference>
<name>A0A401IRU0_9LACO</name>
<dbReference type="PANTHER" id="PTHR10000">
    <property type="entry name" value="PHOSPHOSERINE PHOSPHATASE"/>
    <property type="match status" value="1"/>
</dbReference>
<dbReference type="CDD" id="cd07516">
    <property type="entry name" value="HAD_Pase"/>
    <property type="match status" value="1"/>
</dbReference>
<dbReference type="NCBIfam" id="TIGR00099">
    <property type="entry name" value="Cof-subfamily"/>
    <property type="match status" value="1"/>
</dbReference>
<dbReference type="RefSeq" id="WP_124975482.1">
    <property type="nucleotide sequence ID" value="NZ_BFFP01000008.1"/>
</dbReference>
<dbReference type="AlphaFoldDB" id="A0A401IRU0"/>
<evidence type="ECO:0000313" key="1">
    <source>
        <dbReference type="EMBL" id="GBG94248.1"/>
    </source>
</evidence>
<dbReference type="GO" id="GO:0016791">
    <property type="term" value="F:phosphatase activity"/>
    <property type="evidence" value="ECO:0007669"/>
    <property type="project" value="TreeGrafter"/>
</dbReference>
<accession>A0A401IRU0</accession>
<dbReference type="SFLD" id="SFLDS00003">
    <property type="entry name" value="Haloacid_Dehalogenase"/>
    <property type="match status" value="1"/>
</dbReference>
<dbReference type="OrthoDB" id="9790031at2"/>
<evidence type="ECO:0000313" key="2">
    <source>
        <dbReference type="Proteomes" id="UP000286848"/>
    </source>
</evidence>